<dbReference type="Pfam" id="PF00616">
    <property type="entry name" value="RasGAP"/>
    <property type="match status" value="1"/>
</dbReference>
<comment type="caution">
    <text evidence="2">The sequence shown here is derived from an EMBL/GenBank/DDBJ whole genome shotgun (WGS) entry which is preliminary data.</text>
</comment>
<dbReference type="Gene3D" id="1.10.506.10">
    <property type="entry name" value="GTPase Activation - p120gap, domain 1"/>
    <property type="match status" value="1"/>
</dbReference>
<dbReference type="PANTHER" id="PTHR14149:SF14">
    <property type="entry name" value="CALPONIN-HOMOLOGY (CH) DOMAIN-CONTAINING PROTEIN"/>
    <property type="match status" value="1"/>
</dbReference>
<feature type="domain" description="Ras-GAP" evidence="1">
    <location>
        <begin position="1"/>
        <end position="153"/>
    </location>
</feature>
<dbReference type="SMART" id="SM00323">
    <property type="entry name" value="RasGAP"/>
    <property type="match status" value="1"/>
</dbReference>
<proteinExistence type="predicted"/>
<dbReference type="GO" id="GO:0051015">
    <property type="term" value="F:actin filament binding"/>
    <property type="evidence" value="ECO:0007669"/>
    <property type="project" value="TreeGrafter"/>
</dbReference>
<dbReference type="GO" id="GO:0005516">
    <property type="term" value="F:calmodulin binding"/>
    <property type="evidence" value="ECO:0007669"/>
    <property type="project" value="TreeGrafter"/>
</dbReference>
<dbReference type="GO" id="GO:1903479">
    <property type="term" value="P:mitotic actomyosin contractile ring assembly actin filament organization"/>
    <property type="evidence" value="ECO:0007669"/>
    <property type="project" value="TreeGrafter"/>
</dbReference>
<dbReference type="PROSITE" id="PS50018">
    <property type="entry name" value="RAS_GTPASE_ACTIV_2"/>
    <property type="match status" value="1"/>
</dbReference>
<dbReference type="GO" id="GO:0005938">
    <property type="term" value="C:cell cortex"/>
    <property type="evidence" value="ECO:0007669"/>
    <property type="project" value="TreeGrafter"/>
</dbReference>
<dbReference type="PANTHER" id="PTHR14149">
    <property type="entry name" value="RAS GTPASE-ACTIVATING PROTEIN WITH IQ MOTIF"/>
    <property type="match status" value="1"/>
</dbReference>
<sequence length="572" mass="65322">MQINTNPVEIYKTWVNQLEMNSGQTSGLPYSVSQEQALQYPEVQKRLVLAITTLKEVTQAFCDQITSSRDLIPYAMLYMARVMRCALQRRFPHIPEKEILKVVGNLVYYRYINSAIVAPDAFDIVTVSPDEKLNNNQRRNLASIAKTLQFAASKKGFGDEASHLKCLNPFIVECHEKFKDFFRQCCEVEEPEVVYNVTQYSEATLIVKPTIYITVQVLAELGERPSVQTLIGEAIESGTGTQGRMEVCLALTSKFDMSQTAKDKDPKDGNKLFNRTKQLLVDVIRCVEGNVIGELVARPTRGPDEEKYRAIVLTRAQQERQAKLNHTTLNRSPSFLAETRVSLHEVKTRLSHNLRRLENQGLASRADNYQSLLNTIAADIVNQRQHRISRKMELQRLLITASQLEEKETFYNDQLQSYQTYLKTCLSNIAARNKQKLHGSKSRNKQALKYTAARLMEKGVLLEVEDLPESQQKNLLFEITPLATTGVFHIQAKLMGVTMENVEIDIQELLQLQYEGMSVKKMFSKVKVNVNLLLHLLNTKFYSKKNRSTIEKYHSIGIKSLSKGIYLRYITP</sequence>
<evidence type="ECO:0000313" key="2">
    <source>
        <dbReference type="EMBL" id="MPC39554.1"/>
    </source>
</evidence>
<dbReference type="OrthoDB" id="775356at2759"/>
<dbReference type="SUPFAM" id="SSF48350">
    <property type="entry name" value="GTPase activation domain, GAP"/>
    <property type="match status" value="1"/>
</dbReference>
<dbReference type="AlphaFoldDB" id="A0A5B7F4Q5"/>
<dbReference type="Pfam" id="PF03836">
    <property type="entry name" value="RasGAP_C"/>
    <property type="match status" value="1"/>
</dbReference>
<reference evidence="2 3" key="1">
    <citation type="submission" date="2019-05" db="EMBL/GenBank/DDBJ databases">
        <title>Another draft genome of Portunus trituberculatus and its Hox gene families provides insights of decapod evolution.</title>
        <authorList>
            <person name="Jeong J.-H."/>
            <person name="Song I."/>
            <person name="Kim S."/>
            <person name="Choi T."/>
            <person name="Kim D."/>
            <person name="Ryu S."/>
            <person name="Kim W."/>
        </authorList>
    </citation>
    <scope>NUCLEOTIDE SEQUENCE [LARGE SCALE GENOMIC DNA]</scope>
    <source>
        <tissue evidence="2">Muscle</tissue>
    </source>
</reference>
<protein>
    <submittedName>
        <fullName evidence="2">Ras GTPase-activating-like protein IQGAP2</fullName>
    </submittedName>
</protein>
<dbReference type="InterPro" id="IPR001936">
    <property type="entry name" value="RasGAP_dom"/>
</dbReference>
<gene>
    <name evidence="2" type="primary">Iqgap2</name>
    <name evidence="2" type="ORF">E2C01_033095</name>
</gene>
<dbReference type="GO" id="GO:0005096">
    <property type="term" value="F:GTPase activator activity"/>
    <property type="evidence" value="ECO:0007669"/>
    <property type="project" value="TreeGrafter"/>
</dbReference>
<name>A0A5B7F4Q5_PORTR</name>
<evidence type="ECO:0000259" key="1">
    <source>
        <dbReference type="PROSITE" id="PS50018"/>
    </source>
</evidence>
<evidence type="ECO:0000313" key="3">
    <source>
        <dbReference type="Proteomes" id="UP000324222"/>
    </source>
</evidence>
<dbReference type="InterPro" id="IPR008936">
    <property type="entry name" value="Rho_GTPase_activation_prot"/>
</dbReference>
<dbReference type="SUPFAM" id="SSF143885">
    <property type="entry name" value="RGC domain-like"/>
    <property type="match status" value="1"/>
</dbReference>
<dbReference type="Proteomes" id="UP000324222">
    <property type="component" value="Unassembled WGS sequence"/>
</dbReference>
<dbReference type="InterPro" id="IPR000593">
    <property type="entry name" value="RasGAP_C"/>
</dbReference>
<accession>A0A5B7F4Q5</accession>
<organism evidence="2 3">
    <name type="scientific">Portunus trituberculatus</name>
    <name type="common">Swimming crab</name>
    <name type="synonym">Neptunus trituberculatus</name>
    <dbReference type="NCBI Taxonomy" id="210409"/>
    <lineage>
        <taxon>Eukaryota</taxon>
        <taxon>Metazoa</taxon>
        <taxon>Ecdysozoa</taxon>
        <taxon>Arthropoda</taxon>
        <taxon>Crustacea</taxon>
        <taxon>Multicrustacea</taxon>
        <taxon>Malacostraca</taxon>
        <taxon>Eumalacostraca</taxon>
        <taxon>Eucarida</taxon>
        <taxon>Decapoda</taxon>
        <taxon>Pleocyemata</taxon>
        <taxon>Brachyura</taxon>
        <taxon>Eubrachyura</taxon>
        <taxon>Portunoidea</taxon>
        <taxon>Portunidae</taxon>
        <taxon>Portuninae</taxon>
        <taxon>Portunus</taxon>
    </lineage>
</organism>
<keyword evidence="3" id="KW-1185">Reference proteome</keyword>
<dbReference type="EMBL" id="VSRR010004399">
    <property type="protein sequence ID" value="MPC39554.1"/>
    <property type="molecule type" value="Genomic_DNA"/>
</dbReference>